<dbReference type="PANTHER" id="PTHR23305:SF7">
    <property type="entry name" value="OBG-TYPE G DOMAIN-CONTAINING PROTEIN"/>
    <property type="match status" value="1"/>
</dbReference>
<dbReference type="GO" id="GO:0005525">
    <property type="term" value="F:GTP binding"/>
    <property type="evidence" value="ECO:0007669"/>
    <property type="project" value="InterPro"/>
</dbReference>
<dbReference type="Gene3D" id="1.10.150.300">
    <property type="entry name" value="TGS-like domain"/>
    <property type="match status" value="1"/>
</dbReference>
<evidence type="ECO:0000256" key="2">
    <source>
        <dbReference type="ARBA" id="ARBA00022840"/>
    </source>
</evidence>
<dbReference type="InterPro" id="IPR027417">
    <property type="entry name" value="P-loop_NTPase"/>
</dbReference>
<keyword evidence="1" id="KW-0547">Nucleotide-binding</keyword>
<evidence type="ECO:0000259" key="4">
    <source>
        <dbReference type="PROSITE" id="PS51710"/>
    </source>
</evidence>
<name>A0A7R9ZJG5_9STRA</name>
<evidence type="ECO:0000256" key="1">
    <source>
        <dbReference type="ARBA" id="ARBA00022741"/>
    </source>
</evidence>
<dbReference type="EMBL" id="HBEF01003734">
    <property type="protein sequence ID" value="CAD8330261.1"/>
    <property type="molecule type" value="Transcribed_RNA"/>
</dbReference>
<dbReference type="GO" id="GO:0016887">
    <property type="term" value="F:ATP hydrolysis activity"/>
    <property type="evidence" value="ECO:0007669"/>
    <property type="project" value="InterPro"/>
</dbReference>
<dbReference type="NCBIfam" id="TIGR00092">
    <property type="entry name" value="redox-regulated ATPase YchF"/>
    <property type="match status" value="1"/>
</dbReference>
<dbReference type="InterPro" id="IPR012676">
    <property type="entry name" value="TGS-like"/>
</dbReference>
<dbReference type="PANTHER" id="PTHR23305">
    <property type="entry name" value="OBG GTPASE FAMILY"/>
    <property type="match status" value="1"/>
</dbReference>
<dbReference type="AlphaFoldDB" id="A0A7R9ZJG5"/>
<dbReference type="FunFam" id="3.10.20.30:FF:000001">
    <property type="entry name" value="Ribosome-binding ATPase YchF"/>
    <property type="match status" value="1"/>
</dbReference>
<sequence>MPPKKKPTPSADDLGVMKAARFGRVKNTLTMGFVGLPNVGKSSLTNLLAGANHAEAANYPFCTIDPNVVQCIVPDKNFKYLSNTFKSPSIVPAALKVTDIAGLIKGASEGAGLGNAFLSHIAAVDGIFHLVRAFDSDEVIHVDDSVDPIRDLETIQGELCAKDSSTLEGVLEREKERVRKEKGLSRSAPMPPLPEAFRSAFEKCTNLVGSSTPVQTGDFNAAEVELIKDWGLITTKPQIYVVNLSQKNFVRKGSKWLPKINEWVKTHGGGQIIPVSCEFEQNLADLKDYPDEQKAFLQERKEDAIAAGLKGPQAEVKSMIARLIRSGRQALCLQSFYTAGPKEVRAWTIMKGTLAPQAAGVIHTDFERGFIKAEVCAFDDFKALHQGAASMAKVKEAGKYRQEGKTYEMKEGDIVVFMHNVTASKKK</sequence>
<evidence type="ECO:0000313" key="5">
    <source>
        <dbReference type="EMBL" id="CAD8330261.1"/>
    </source>
</evidence>
<organism evidence="5">
    <name type="scientific">Craspedostauros australis</name>
    <dbReference type="NCBI Taxonomy" id="1486917"/>
    <lineage>
        <taxon>Eukaryota</taxon>
        <taxon>Sar</taxon>
        <taxon>Stramenopiles</taxon>
        <taxon>Ochrophyta</taxon>
        <taxon>Bacillariophyta</taxon>
        <taxon>Bacillariophyceae</taxon>
        <taxon>Bacillariophycidae</taxon>
        <taxon>Naviculales</taxon>
        <taxon>Naviculaceae</taxon>
        <taxon>Craspedostauros</taxon>
    </lineage>
</organism>
<proteinExistence type="predicted"/>
<dbReference type="InterPro" id="IPR012675">
    <property type="entry name" value="Beta-grasp_dom_sf"/>
</dbReference>
<reference evidence="5" key="1">
    <citation type="submission" date="2021-01" db="EMBL/GenBank/DDBJ databases">
        <authorList>
            <person name="Corre E."/>
            <person name="Pelletier E."/>
            <person name="Niang G."/>
            <person name="Scheremetjew M."/>
            <person name="Finn R."/>
            <person name="Kale V."/>
            <person name="Holt S."/>
            <person name="Cochrane G."/>
            <person name="Meng A."/>
            <person name="Brown T."/>
            <person name="Cohen L."/>
        </authorList>
    </citation>
    <scope>NUCLEOTIDE SEQUENCE</scope>
    <source>
        <strain evidence="5">CCMP3328</strain>
    </source>
</reference>
<dbReference type="Pfam" id="PF06071">
    <property type="entry name" value="YchF-GTPase_C"/>
    <property type="match status" value="1"/>
</dbReference>
<keyword evidence="2" id="KW-0067">ATP-binding</keyword>
<dbReference type="InterPro" id="IPR013029">
    <property type="entry name" value="YchF_C"/>
</dbReference>
<dbReference type="SUPFAM" id="SSF81271">
    <property type="entry name" value="TGS-like"/>
    <property type="match status" value="1"/>
</dbReference>
<dbReference type="InterPro" id="IPR006073">
    <property type="entry name" value="GTP-bd"/>
</dbReference>
<dbReference type="InterPro" id="IPR023192">
    <property type="entry name" value="TGS-like_dom_sf"/>
</dbReference>
<dbReference type="PRINTS" id="PR00326">
    <property type="entry name" value="GTP1OBG"/>
</dbReference>
<dbReference type="Gene3D" id="3.10.20.30">
    <property type="match status" value="1"/>
</dbReference>
<dbReference type="InterPro" id="IPR004396">
    <property type="entry name" value="ATPase_YchF/OLA1"/>
</dbReference>
<accession>A0A7R9ZJG5</accession>
<protein>
    <recommendedName>
        <fullName evidence="3">Obg-like ATPase homolog</fullName>
    </recommendedName>
</protein>
<dbReference type="SUPFAM" id="SSF52540">
    <property type="entry name" value="P-loop containing nucleoside triphosphate hydrolases"/>
    <property type="match status" value="1"/>
</dbReference>
<dbReference type="CDD" id="cd04867">
    <property type="entry name" value="TGS_YchF_OLA1"/>
    <property type="match status" value="1"/>
</dbReference>
<gene>
    <name evidence="5" type="ORF">CAUS1442_LOCUS2359</name>
</gene>
<dbReference type="CDD" id="cd01900">
    <property type="entry name" value="YchF"/>
    <property type="match status" value="1"/>
</dbReference>
<evidence type="ECO:0000256" key="3">
    <source>
        <dbReference type="ARBA" id="ARBA00068719"/>
    </source>
</evidence>
<feature type="domain" description="OBG-type G" evidence="4">
    <location>
        <begin position="29"/>
        <end position="295"/>
    </location>
</feature>
<dbReference type="GO" id="GO:0005524">
    <property type="term" value="F:ATP binding"/>
    <property type="evidence" value="ECO:0007669"/>
    <property type="project" value="UniProtKB-KW"/>
</dbReference>
<dbReference type="FunFam" id="1.10.150.300:FF:000001">
    <property type="entry name" value="Ribosome-binding ATPase YchF"/>
    <property type="match status" value="1"/>
</dbReference>
<dbReference type="Pfam" id="PF01926">
    <property type="entry name" value="MMR_HSR1"/>
    <property type="match status" value="1"/>
</dbReference>
<dbReference type="GO" id="GO:0005737">
    <property type="term" value="C:cytoplasm"/>
    <property type="evidence" value="ECO:0007669"/>
    <property type="project" value="TreeGrafter"/>
</dbReference>
<dbReference type="PROSITE" id="PS51710">
    <property type="entry name" value="G_OBG"/>
    <property type="match status" value="1"/>
</dbReference>
<dbReference type="Gene3D" id="3.40.50.300">
    <property type="entry name" value="P-loop containing nucleotide triphosphate hydrolases"/>
    <property type="match status" value="1"/>
</dbReference>
<dbReference type="InterPro" id="IPR031167">
    <property type="entry name" value="G_OBG"/>
</dbReference>
<dbReference type="InterPro" id="IPR041706">
    <property type="entry name" value="YchF_N"/>
</dbReference>